<feature type="chain" id="PRO_5005246349" description="Mid2 domain-containing protein" evidence="2">
    <location>
        <begin position="25"/>
        <end position="208"/>
    </location>
</feature>
<accession>A0A0J0XTG5</accession>
<dbReference type="EMBL" id="KQ087187">
    <property type="protein sequence ID" value="KLT44371.1"/>
    <property type="molecule type" value="Genomic_DNA"/>
</dbReference>
<evidence type="ECO:0000313" key="4">
    <source>
        <dbReference type="Proteomes" id="UP000053611"/>
    </source>
</evidence>
<reference evidence="3 4" key="1">
    <citation type="submission" date="2015-03" db="EMBL/GenBank/DDBJ databases">
        <title>Genomics and transcriptomics of the oil-accumulating basidiomycete yeast T. oleaginosus allow insights into substrate utilization and the diverse evolutionary trajectories of mating systems in fungi.</title>
        <authorList>
            <consortium name="DOE Joint Genome Institute"/>
            <person name="Kourist R."/>
            <person name="Kracht O."/>
            <person name="Bracharz F."/>
            <person name="Lipzen A."/>
            <person name="Nolan M."/>
            <person name="Ohm R."/>
            <person name="Grigoriev I."/>
            <person name="Sun S."/>
            <person name="Heitman J."/>
            <person name="Bruck T."/>
            <person name="Nowrousian M."/>
        </authorList>
    </citation>
    <scope>NUCLEOTIDE SEQUENCE [LARGE SCALE GENOMIC DNA]</scope>
    <source>
        <strain evidence="3 4">IBC0246</strain>
    </source>
</reference>
<protein>
    <recommendedName>
        <fullName evidence="5">Mid2 domain-containing protein</fullName>
    </recommendedName>
</protein>
<dbReference type="AlphaFoldDB" id="A0A0J0XTG5"/>
<keyword evidence="4" id="KW-1185">Reference proteome</keyword>
<evidence type="ECO:0000256" key="1">
    <source>
        <dbReference type="SAM" id="Phobius"/>
    </source>
</evidence>
<keyword evidence="1" id="KW-0812">Transmembrane</keyword>
<dbReference type="RefSeq" id="XP_018280862.1">
    <property type="nucleotide sequence ID" value="XM_018426470.1"/>
</dbReference>
<feature type="transmembrane region" description="Helical" evidence="1">
    <location>
        <begin position="128"/>
        <end position="149"/>
    </location>
</feature>
<keyword evidence="1" id="KW-0472">Membrane</keyword>
<dbReference type="Proteomes" id="UP000053611">
    <property type="component" value="Unassembled WGS sequence"/>
</dbReference>
<organism evidence="3 4">
    <name type="scientific">Cutaneotrichosporon oleaginosum</name>
    <dbReference type="NCBI Taxonomy" id="879819"/>
    <lineage>
        <taxon>Eukaryota</taxon>
        <taxon>Fungi</taxon>
        <taxon>Dikarya</taxon>
        <taxon>Basidiomycota</taxon>
        <taxon>Agaricomycotina</taxon>
        <taxon>Tremellomycetes</taxon>
        <taxon>Trichosporonales</taxon>
        <taxon>Trichosporonaceae</taxon>
        <taxon>Cutaneotrichosporon</taxon>
    </lineage>
</organism>
<evidence type="ECO:0008006" key="5">
    <source>
        <dbReference type="Google" id="ProtNLM"/>
    </source>
</evidence>
<keyword evidence="2" id="KW-0732">Signal</keyword>
<sequence>MSSSPSSILSHSLTMLLLPTLVLALGVRAQLTDLPFATTDDSPLPPLSAVSVRSSAPVLSASASASVSISRPSVPSVASVASIASPSPSAVRSALTSISSKTTAQVVTITATASAAPANSARIRGGDVAAIVLGIICVLEAVVIAVLALRTRNLARRSTRLARTLRDLPPPPPPPLIKPMNVVHVAPPPIVRKVSRKAPPKYEEGDGV</sequence>
<evidence type="ECO:0000256" key="2">
    <source>
        <dbReference type="SAM" id="SignalP"/>
    </source>
</evidence>
<feature type="signal peptide" evidence="2">
    <location>
        <begin position="1"/>
        <end position="24"/>
    </location>
</feature>
<gene>
    <name evidence="3" type="ORF">CC85DRAFT_326515</name>
</gene>
<keyword evidence="1" id="KW-1133">Transmembrane helix</keyword>
<evidence type="ECO:0000313" key="3">
    <source>
        <dbReference type="EMBL" id="KLT44371.1"/>
    </source>
</evidence>
<name>A0A0J0XTG5_9TREE</name>
<proteinExistence type="predicted"/>
<dbReference type="GeneID" id="28987073"/>